<dbReference type="AlphaFoldDB" id="A0A552FWQ1"/>
<reference evidence="2 3" key="1">
    <citation type="submission" date="2019-01" db="EMBL/GenBank/DDBJ databases">
        <title>Coherence of Microcystis species and biogeography revealed through population genomics.</title>
        <authorList>
            <person name="Perez-Carrascal O.M."/>
            <person name="Terrat Y."/>
            <person name="Giani A."/>
            <person name="Fortin N."/>
            <person name="Tromas N."/>
            <person name="Shapiro B.J."/>
        </authorList>
    </citation>
    <scope>NUCLEOTIDE SEQUENCE [LARGE SCALE GENOMIC DNA]</scope>
    <source>
        <strain evidence="2">Ma_QC_Ch_20071001_S25D</strain>
    </source>
</reference>
<dbReference type="Proteomes" id="UP000316958">
    <property type="component" value="Unassembled WGS sequence"/>
</dbReference>
<dbReference type="PANTHER" id="PTHR34800">
    <property type="entry name" value="TETRAPYRROLE-BINDING PROTEIN, CHLOROPLASTIC"/>
    <property type="match status" value="1"/>
</dbReference>
<dbReference type="Pfam" id="PF05419">
    <property type="entry name" value="GUN4"/>
    <property type="match status" value="1"/>
</dbReference>
<dbReference type="InterPro" id="IPR008629">
    <property type="entry name" value="GUN4-like"/>
</dbReference>
<comment type="caution">
    <text evidence="2">The sequence shown here is derived from an EMBL/GenBank/DDBJ whole genome shotgun (WGS) entry which is preliminary data.</text>
</comment>
<dbReference type="InterPro" id="IPR037215">
    <property type="entry name" value="GUN4-like_sf"/>
</dbReference>
<accession>A0A552FWQ1</accession>
<dbReference type="GO" id="GO:0046906">
    <property type="term" value="F:tetrapyrrole binding"/>
    <property type="evidence" value="ECO:0007669"/>
    <property type="project" value="TreeGrafter"/>
</dbReference>
<evidence type="ECO:0000313" key="3">
    <source>
        <dbReference type="Proteomes" id="UP000316958"/>
    </source>
</evidence>
<name>A0A552FWQ1_MICAE</name>
<evidence type="ECO:0000259" key="1">
    <source>
        <dbReference type="Pfam" id="PF05419"/>
    </source>
</evidence>
<dbReference type="PANTHER" id="PTHR34800:SF1">
    <property type="entry name" value="TETRAPYRROLE-BINDING PROTEIN, CHLOROPLASTIC"/>
    <property type="match status" value="1"/>
</dbReference>
<sequence>MDYTTLRELLQQKKWKEADQKTWYLILAAAKREKEGWIDSKSAEKFSCEDLRMIDREWLAASGGQFGFSVQLAIYKQTGNPIGDYNEQAYARFGDAVGWRVNGKWKTYSDLTWSTNAPSSAPKGHLPTWVCYVEDGQRFCVSLLSRCGL</sequence>
<proteinExistence type="predicted"/>
<organism evidence="2 3">
    <name type="scientific">Microcystis aeruginosa Ma_QC_Ch_20071001_S25D</name>
    <dbReference type="NCBI Taxonomy" id="2486250"/>
    <lineage>
        <taxon>Bacteria</taxon>
        <taxon>Bacillati</taxon>
        <taxon>Cyanobacteriota</taxon>
        <taxon>Cyanophyceae</taxon>
        <taxon>Oscillatoriophycideae</taxon>
        <taxon>Chroococcales</taxon>
        <taxon>Microcystaceae</taxon>
        <taxon>Microcystis</taxon>
    </lineage>
</organism>
<dbReference type="Gene3D" id="1.10.10.1770">
    <property type="entry name" value="Gun4-like"/>
    <property type="match status" value="1"/>
</dbReference>
<feature type="domain" description="GUN4-like" evidence="1">
    <location>
        <begin position="1"/>
        <end position="129"/>
    </location>
</feature>
<dbReference type="SUPFAM" id="SSF140869">
    <property type="entry name" value="GUN4-like"/>
    <property type="match status" value="1"/>
</dbReference>
<dbReference type="CDD" id="cd16383">
    <property type="entry name" value="GUN4"/>
    <property type="match status" value="1"/>
</dbReference>
<dbReference type="Gene3D" id="1.25.40.620">
    <property type="match status" value="1"/>
</dbReference>
<protein>
    <submittedName>
        <fullName evidence="2">GUN4 domain-containing protein</fullName>
    </submittedName>
</protein>
<evidence type="ECO:0000313" key="2">
    <source>
        <dbReference type="EMBL" id="TRU51158.1"/>
    </source>
</evidence>
<dbReference type="EMBL" id="SFBE01000137">
    <property type="protein sequence ID" value="TRU51158.1"/>
    <property type="molecule type" value="Genomic_DNA"/>
</dbReference>
<gene>
    <name evidence="2" type="ORF">EWV57_08300</name>
</gene>